<comment type="caution">
    <text evidence="1">The sequence shown here is derived from an EMBL/GenBank/DDBJ whole genome shotgun (WGS) entry which is preliminary data.</text>
</comment>
<protein>
    <submittedName>
        <fullName evidence="1">Uncharacterized protein</fullName>
    </submittedName>
</protein>
<accession>A0A9Q1F7I0</accession>
<reference evidence="1" key="1">
    <citation type="journal article" date="2023" name="Science">
        <title>Genome structures resolve the early diversification of teleost fishes.</title>
        <authorList>
            <person name="Parey E."/>
            <person name="Louis A."/>
            <person name="Montfort J."/>
            <person name="Bouchez O."/>
            <person name="Roques C."/>
            <person name="Iampietro C."/>
            <person name="Lluch J."/>
            <person name="Castinel A."/>
            <person name="Donnadieu C."/>
            <person name="Desvignes T."/>
            <person name="Floi Bucao C."/>
            <person name="Jouanno E."/>
            <person name="Wen M."/>
            <person name="Mejri S."/>
            <person name="Dirks R."/>
            <person name="Jansen H."/>
            <person name="Henkel C."/>
            <person name="Chen W.J."/>
            <person name="Zahm M."/>
            <person name="Cabau C."/>
            <person name="Klopp C."/>
            <person name="Thompson A.W."/>
            <person name="Robinson-Rechavi M."/>
            <person name="Braasch I."/>
            <person name="Lecointre G."/>
            <person name="Bobe J."/>
            <person name="Postlethwait J.H."/>
            <person name="Berthelot C."/>
            <person name="Roest Crollius H."/>
            <person name="Guiguen Y."/>
        </authorList>
    </citation>
    <scope>NUCLEOTIDE SEQUENCE</scope>
    <source>
        <strain evidence="1">WJC10195</strain>
    </source>
</reference>
<name>A0A9Q1F7I0_SYNKA</name>
<evidence type="ECO:0000313" key="1">
    <source>
        <dbReference type="EMBL" id="KAJ8352548.1"/>
    </source>
</evidence>
<proteinExistence type="predicted"/>
<evidence type="ECO:0000313" key="2">
    <source>
        <dbReference type="Proteomes" id="UP001152622"/>
    </source>
</evidence>
<dbReference type="AlphaFoldDB" id="A0A9Q1F7I0"/>
<gene>
    <name evidence="1" type="ORF">SKAU_G00240240</name>
</gene>
<sequence length="213" mass="22728">MVQIGQTDRQTPSVTAAGDCPTVVCDCGCPLNSPEPLAPALLAYGAPRSPGDAARASADARLPLPEPRLGLIYRSPEERLAQGRYCCCACAARVRFIDRRWLGTKAGAAAIRCATVRGSGERERDGVGPLKGRFPATRPHLFFQEKDQSSLSCQSIPQVTSSCYTPRPRLFNSARFTSTVPPPILAPPSCLRLCLTLGLAYNGAEISIVCPAI</sequence>
<dbReference type="EMBL" id="JAINUF010000008">
    <property type="protein sequence ID" value="KAJ8352548.1"/>
    <property type="molecule type" value="Genomic_DNA"/>
</dbReference>
<dbReference type="Proteomes" id="UP001152622">
    <property type="component" value="Chromosome 8"/>
</dbReference>
<organism evidence="1 2">
    <name type="scientific">Synaphobranchus kaupii</name>
    <name type="common">Kaup's arrowtooth eel</name>
    <dbReference type="NCBI Taxonomy" id="118154"/>
    <lineage>
        <taxon>Eukaryota</taxon>
        <taxon>Metazoa</taxon>
        <taxon>Chordata</taxon>
        <taxon>Craniata</taxon>
        <taxon>Vertebrata</taxon>
        <taxon>Euteleostomi</taxon>
        <taxon>Actinopterygii</taxon>
        <taxon>Neopterygii</taxon>
        <taxon>Teleostei</taxon>
        <taxon>Anguilliformes</taxon>
        <taxon>Synaphobranchidae</taxon>
        <taxon>Synaphobranchus</taxon>
    </lineage>
</organism>
<keyword evidence="2" id="KW-1185">Reference proteome</keyword>